<dbReference type="InterPro" id="IPR001765">
    <property type="entry name" value="Carbonic_anhydrase"/>
</dbReference>
<dbReference type="GO" id="GO:0008270">
    <property type="term" value="F:zinc ion binding"/>
    <property type="evidence" value="ECO:0007669"/>
    <property type="project" value="InterPro"/>
</dbReference>
<dbReference type="Proteomes" id="UP000054715">
    <property type="component" value="Unassembled WGS sequence"/>
</dbReference>
<evidence type="ECO:0000313" key="10">
    <source>
        <dbReference type="Proteomes" id="UP000054715"/>
    </source>
</evidence>
<feature type="binding site" evidence="7">
    <location>
        <position position="42"/>
    </location>
    <ligand>
        <name>Zn(2+)</name>
        <dbReference type="ChEBI" id="CHEBI:29105"/>
    </ligand>
</feature>
<evidence type="ECO:0000256" key="7">
    <source>
        <dbReference type="PIRSR" id="PIRSR601765-1"/>
    </source>
</evidence>
<comment type="cofactor">
    <cofactor evidence="7">
        <name>Zn(2+)</name>
        <dbReference type="ChEBI" id="CHEBI:29105"/>
    </cofactor>
    <text evidence="7">Binds 1 zinc ion per subunit.</text>
</comment>
<dbReference type="Pfam" id="PF00484">
    <property type="entry name" value="Pro_CA"/>
    <property type="match status" value="1"/>
</dbReference>
<sequence>MLIKLMSGIRKFCHEKFKEMQSLFQILSNGQYPDALFITCSDSRVDPNLFTHSNPGDLFAVRNVGNIIPPKETSTVSSEEVAIEYALNVLKIKNIILCGHSDCGAMKGLLVPDLKQQLPSVASWLSHSSTVITTLKERKDVLTLDDIVKQNVLVQIEHLKTYPAIAEKLKSKELTIHGWFYKFESGEIFIYQETHQDFIILEQALKTSIEDRKNQVVEQVAHEYLAQFLQPKTADEFQRSKQLFSSLKFDLSYVWDDLKPLVSEKLWSEIGELYDSQNDQEFQNLVASGVKTKLEDLKELKRNLQNSTGYHQFCNRHTLFMPAEPTLSSANNLNTFVLDM</sequence>
<comment type="caution">
    <text evidence="8">The sequence shown here is derived from an EMBL/GenBank/DDBJ whole genome shotgun (WGS) entry which is preliminary data.</text>
</comment>
<evidence type="ECO:0000256" key="4">
    <source>
        <dbReference type="ARBA" id="ARBA00022833"/>
    </source>
</evidence>
<dbReference type="PANTHER" id="PTHR11002:SF76">
    <property type="entry name" value="CARBONIC ANHYDRASE"/>
    <property type="match status" value="1"/>
</dbReference>
<dbReference type="CDD" id="cd00884">
    <property type="entry name" value="beta_CA_cladeB"/>
    <property type="match status" value="1"/>
</dbReference>
<evidence type="ECO:0000313" key="9">
    <source>
        <dbReference type="EMBL" id="OCH98543.1"/>
    </source>
</evidence>
<dbReference type="EMBL" id="LYOZ01000010">
    <property type="protein sequence ID" value="OCH98543.1"/>
    <property type="molecule type" value="Genomic_DNA"/>
</dbReference>
<reference evidence="9 11" key="2">
    <citation type="submission" date="2016-05" db="EMBL/GenBank/DDBJ databases">
        <authorList>
            <person name="Prochazka B."/>
            <person name="Indra A."/>
            <person name="Hasenberger P."/>
            <person name="Blaschitz M."/>
            <person name="Wagner L."/>
            <person name="Wewalka G."/>
            <person name="Sorschag S."/>
            <person name="Schmid D."/>
            <person name="Ruppitsch W."/>
        </authorList>
    </citation>
    <scope>NUCLEOTIDE SEQUENCE [LARGE SCALE GENOMIC DNA]</scope>
    <source>
        <strain evidence="9 11">974010_12</strain>
    </source>
</reference>
<evidence type="ECO:0000313" key="11">
    <source>
        <dbReference type="Proteomes" id="UP000093336"/>
    </source>
</evidence>
<comment type="catalytic activity">
    <reaction evidence="6">
        <text>hydrogencarbonate + H(+) = CO2 + H2O</text>
        <dbReference type="Rhea" id="RHEA:10748"/>
        <dbReference type="ChEBI" id="CHEBI:15377"/>
        <dbReference type="ChEBI" id="CHEBI:15378"/>
        <dbReference type="ChEBI" id="CHEBI:16526"/>
        <dbReference type="ChEBI" id="CHEBI:17544"/>
        <dbReference type="EC" id="4.2.1.1"/>
    </reaction>
</comment>
<keyword evidence="3 7" id="KW-0479">Metal-binding</keyword>
<feature type="binding site" evidence="7">
    <location>
        <position position="103"/>
    </location>
    <ligand>
        <name>Zn(2+)</name>
        <dbReference type="ChEBI" id="CHEBI:29105"/>
    </ligand>
</feature>
<dbReference type="InterPro" id="IPR015892">
    <property type="entry name" value="Carbonic_anhydrase_CS"/>
</dbReference>
<evidence type="ECO:0000256" key="6">
    <source>
        <dbReference type="ARBA" id="ARBA00048348"/>
    </source>
</evidence>
<evidence type="ECO:0000256" key="1">
    <source>
        <dbReference type="ARBA" id="ARBA00006217"/>
    </source>
</evidence>
<dbReference type="InterPro" id="IPR045066">
    <property type="entry name" value="Beta_CA_cladeB"/>
</dbReference>
<feature type="binding site" evidence="7">
    <location>
        <position position="40"/>
    </location>
    <ligand>
        <name>Zn(2+)</name>
        <dbReference type="ChEBI" id="CHEBI:29105"/>
    </ligand>
</feature>
<keyword evidence="4 7" id="KW-0862">Zinc</keyword>
<dbReference type="GO" id="GO:0015976">
    <property type="term" value="P:carbon utilization"/>
    <property type="evidence" value="ECO:0007669"/>
    <property type="project" value="InterPro"/>
</dbReference>
<dbReference type="GO" id="GO:0004089">
    <property type="term" value="F:carbonate dehydratase activity"/>
    <property type="evidence" value="ECO:0007669"/>
    <property type="project" value="UniProtKB-EC"/>
</dbReference>
<feature type="binding site" evidence="7">
    <location>
        <position position="100"/>
    </location>
    <ligand>
        <name>Zn(2+)</name>
        <dbReference type="ChEBI" id="CHEBI:29105"/>
    </ligand>
</feature>
<dbReference type="PROSITE" id="PS00704">
    <property type="entry name" value="PROK_CO2_ANHYDRASE_1"/>
    <property type="match status" value="1"/>
</dbReference>
<evidence type="ECO:0000256" key="3">
    <source>
        <dbReference type="ARBA" id="ARBA00022723"/>
    </source>
</evidence>
<dbReference type="EMBL" id="LNYG01000013">
    <property type="protein sequence ID" value="KTD08220.1"/>
    <property type="molecule type" value="Genomic_DNA"/>
</dbReference>
<keyword evidence="5" id="KW-0456">Lyase</keyword>
<reference evidence="8 10" key="1">
    <citation type="submission" date="2015-11" db="EMBL/GenBank/DDBJ databases">
        <title>Genomic analysis of 38 Legionella species identifies large and diverse effector repertoires.</title>
        <authorList>
            <person name="Burstein D."/>
            <person name="Amaro F."/>
            <person name="Zusman T."/>
            <person name="Lifshitz Z."/>
            <person name="Cohen O."/>
            <person name="Gilbert J.A."/>
            <person name="Pupko T."/>
            <person name="Shuman H.A."/>
            <person name="Segal G."/>
        </authorList>
    </citation>
    <scope>NUCLEOTIDE SEQUENCE [LARGE SCALE GENOMIC DNA]</scope>
    <source>
        <strain evidence="8 10">JA-26-G1-E2</strain>
    </source>
</reference>
<gene>
    <name evidence="9" type="ORF">A8135_00425</name>
    <name evidence="8" type="ORF">Ljam_2415</name>
</gene>
<dbReference type="AlphaFoldDB" id="A0A0W0UKF4"/>
<dbReference type="OrthoDB" id="9797527at2"/>
<evidence type="ECO:0000256" key="2">
    <source>
        <dbReference type="ARBA" id="ARBA00012925"/>
    </source>
</evidence>
<keyword evidence="11" id="KW-1185">Reference proteome</keyword>
<dbReference type="Proteomes" id="UP000093336">
    <property type="component" value="Unassembled WGS sequence"/>
</dbReference>
<evidence type="ECO:0000256" key="5">
    <source>
        <dbReference type="ARBA" id="ARBA00023239"/>
    </source>
</evidence>
<organism evidence="8 10">
    <name type="scientific">Legionella jamestowniensis</name>
    <dbReference type="NCBI Taxonomy" id="455"/>
    <lineage>
        <taxon>Bacteria</taxon>
        <taxon>Pseudomonadati</taxon>
        <taxon>Pseudomonadota</taxon>
        <taxon>Gammaproteobacteria</taxon>
        <taxon>Legionellales</taxon>
        <taxon>Legionellaceae</taxon>
        <taxon>Legionella</taxon>
    </lineage>
</organism>
<dbReference type="RefSeq" id="WP_058450268.1">
    <property type="nucleotide sequence ID" value="NZ_CAAAJF010000011.1"/>
</dbReference>
<dbReference type="PROSITE" id="PS00705">
    <property type="entry name" value="PROK_CO2_ANHYDRASE_2"/>
    <property type="match status" value="1"/>
</dbReference>
<evidence type="ECO:0000313" key="8">
    <source>
        <dbReference type="EMBL" id="KTD08220.1"/>
    </source>
</evidence>
<dbReference type="SMART" id="SM00947">
    <property type="entry name" value="Pro_CA"/>
    <property type="match status" value="1"/>
</dbReference>
<dbReference type="EC" id="4.2.1.1" evidence="2"/>
<dbReference type="PATRIC" id="fig|455.5.peg.2539"/>
<protein>
    <recommendedName>
        <fullName evidence="2">carbonic anhydrase</fullName>
        <ecNumber evidence="2">4.2.1.1</ecNumber>
    </recommendedName>
</protein>
<dbReference type="InterPro" id="IPR036874">
    <property type="entry name" value="Carbonic_anhydrase_sf"/>
</dbReference>
<accession>A0A0W0UKF4</accession>
<name>A0A0W0UKF4_9GAMM</name>
<dbReference type="PANTHER" id="PTHR11002">
    <property type="entry name" value="CARBONIC ANHYDRASE"/>
    <property type="match status" value="1"/>
</dbReference>
<dbReference type="Gene3D" id="3.40.1050.10">
    <property type="entry name" value="Carbonic anhydrase"/>
    <property type="match status" value="1"/>
</dbReference>
<dbReference type="STRING" id="455.Ljam_2415"/>
<dbReference type="SUPFAM" id="SSF53056">
    <property type="entry name" value="beta-carbonic anhydrase, cab"/>
    <property type="match status" value="1"/>
</dbReference>
<comment type="similarity">
    <text evidence="1">Belongs to the beta-class carbonic anhydrase family.</text>
</comment>
<proteinExistence type="inferred from homology"/>